<gene>
    <name evidence="1" type="ORF">ABT317_01370</name>
</gene>
<keyword evidence="2" id="KW-1185">Reference proteome</keyword>
<organism evidence="1 2">
    <name type="scientific">Streptomyces carpinensis</name>
    <dbReference type="NCBI Taxonomy" id="66369"/>
    <lineage>
        <taxon>Bacteria</taxon>
        <taxon>Bacillati</taxon>
        <taxon>Actinomycetota</taxon>
        <taxon>Actinomycetes</taxon>
        <taxon>Kitasatosporales</taxon>
        <taxon>Streptomycetaceae</taxon>
        <taxon>Streptomyces</taxon>
    </lineage>
</organism>
<sequence length="162" mass="17831">MTERETGLPACARGRFEERQSFAALVARRGTDWHGTVIETIQGNPVLRQVDRSELRNNLLEVSPAQALDLARLISVGSLLYGPHASLRIPNTERDSCLRDILKAVGDGARFFTNHGHAEDGEEADFLASSFHTNALADTTIDVCLIGVSGENVLVLWRFEDD</sequence>
<evidence type="ECO:0000313" key="2">
    <source>
        <dbReference type="Proteomes" id="UP001458415"/>
    </source>
</evidence>
<proteinExistence type="predicted"/>
<dbReference type="RefSeq" id="WP_086725814.1">
    <property type="nucleotide sequence ID" value="NZ_MUBM01000103.1"/>
</dbReference>
<comment type="caution">
    <text evidence="1">The sequence shown here is derived from an EMBL/GenBank/DDBJ whole genome shotgun (WGS) entry which is preliminary data.</text>
</comment>
<reference evidence="1 2" key="1">
    <citation type="submission" date="2024-06" db="EMBL/GenBank/DDBJ databases">
        <title>The Natural Products Discovery Center: Release of the First 8490 Sequenced Strains for Exploring Actinobacteria Biosynthetic Diversity.</title>
        <authorList>
            <person name="Kalkreuter E."/>
            <person name="Kautsar S.A."/>
            <person name="Yang D."/>
            <person name="Bader C.D."/>
            <person name="Teijaro C.N."/>
            <person name="Fluegel L."/>
            <person name="Davis C.M."/>
            <person name="Simpson J.R."/>
            <person name="Lauterbach L."/>
            <person name="Steele A.D."/>
            <person name="Gui C."/>
            <person name="Meng S."/>
            <person name="Li G."/>
            <person name="Viehrig K."/>
            <person name="Ye F."/>
            <person name="Su P."/>
            <person name="Kiefer A.F."/>
            <person name="Nichols A."/>
            <person name="Cepeda A.J."/>
            <person name="Yan W."/>
            <person name="Fan B."/>
            <person name="Jiang Y."/>
            <person name="Adhikari A."/>
            <person name="Zheng C.-J."/>
            <person name="Schuster L."/>
            <person name="Cowan T.M."/>
            <person name="Smanski M.J."/>
            <person name="Chevrette M.G."/>
            <person name="De Carvalho L.P.S."/>
            <person name="Shen B."/>
        </authorList>
    </citation>
    <scope>NUCLEOTIDE SEQUENCE [LARGE SCALE GENOMIC DNA]</scope>
    <source>
        <strain evidence="1 2">NPDC000634</strain>
    </source>
</reference>
<evidence type="ECO:0000313" key="1">
    <source>
        <dbReference type="EMBL" id="MER6975742.1"/>
    </source>
</evidence>
<protein>
    <submittedName>
        <fullName evidence="1">Uncharacterized protein</fullName>
    </submittedName>
</protein>
<accession>A0ABV1VWC3</accession>
<name>A0ABV1VWC3_9ACTN</name>
<dbReference type="EMBL" id="JBEPCU010000008">
    <property type="protein sequence ID" value="MER6975742.1"/>
    <property type="molecule type" value="Genomic_DNA"/>
</dbReference>
<dbReference type="Proteomes" id="UP001458415">
    <property type="component" value="Unassembled WGS sequence"/>
</dbReference>